<protein>
    <submittedName>
        <fullName evidence="2">Amidase enhancer</fullName>
    </submittedName>
</protein>
<dbReference type="PANTHER" id="PTHR30032">
    <property type="entry name" value="N-ACETYLMURAMOYL-L-ALANINE AMIDASE-RELATED"/>
    <property type="match status" value="1"/>
</dbReference>
<keyword evidence="3" id="KW-1185">Reference proteome</keyword>
<dbReference type="STRING" id="36844.SAMN04488501_101229"/>
<reference evidence="3" key="1">
    <citation type="submission" date="2015-08" db="EMBL/GenBank/DDBJ databases">
        <title>Genome sequence of the strict anaerobe Clostridium homopropionicum LuHBu1 (DSM 5847T).</title>
        <authorList>
            <person name="Poehlein A."/>
            <person name="Beck M."/>
            <person name="Schiel-Bengelsdorf B."/>
            <person name="Bengelsdorf F.R."/>
            <person name="Daniel R."/>
            <person name="Duerre P."/>
        </authorList>
    </citation>
    <scope>NUCLEOTIDE SEQUENCE [LARGE SCALE GENOMIC DNA]</scope>
    <source>
        <strain evidence="3">DSM 5847</strain>
    </source>
</reference>
<evidence type="ECO:0000313" key="2">
    <source>
        <dbReference type="EMBL" id="KOA18349.1"/>
    </source>
</evidence>
<evidence type="ECO:0000259" key="1">
    <source>
        <dbReference type="Pfam" id="PF08486"/>
    </source>
</evidence>
<dbReference type="NCBIfam" id="TIGR02669">
    <property type="entry name" value="SpoIID_LytB"/>
    <property type="match status" value="1"/>
</dbReference>
<organism evidence="2 3">
    <name type="scientific">Clostridium homopropionicum DSM 5847</name>
    <dbReference type="NCBI Taxonomy" id="1121318"/>
    <lineage>
        <taxon>Bacteria</taxon>
        <taxon>Bacillati</taxon>
        <taxon>Bacillota</taxon>
        <taxon>Clostridia</taxon>
        <taxon>Eubacteriales</taxon>
        <taxon>Clostridiaceae</taxon>
        <taxon>Clostridium</taxon>
    </lineage>
</organism>
<proteinExistence type="predicted"/>
<evidence type="ECO:0000313" key="3">
    <source>
        <dbReference type="Proteomes" id="UP000037043"/>
    </source>
</evidence>
<dbReference type="InterPro" id="IPR013486">
    <property type="entry name" value="SpoIID/LytB"/>
</dbReference>
<dbReference type="Pfam" id="PF08486">
    <property type="entry name" value="SpoIID"/>
    <property type="match status" value="1"/>
</dbReference>
<dbReference type="EMBL" id="LHUR01000042">
    <property type="protein sequence ID" value="KOA18349.1"/>
    <property type="molecule type" value="Genomic_DNA"/>
</dbReference>
<dbReference type="InterPro" id="IPR051922">
    <property type="entry name" value="Bact_Sporulation_Assoc"/>
</dbReference>
<accession>A0A0L6Z5V3</accession>
<comment type="caution">
    <text evidence="2">The sequence shown here is derived from an EMBL/GenBank/DDBJ whole genome shotgun (WGS) entry which is preliminary data.</text>
</comment>
<dbReference type="GO" id="GO:0030435">
    <property type="term" value="P:sporulation resulting in formation of a cellular spore"/>
    <property type="evidence" value="ECO:0007669"/>
    <property type="project" value="InterPro"/>
</dbReference>
<dbReference type="AlphaFoldDB" id="A0A0L6Z5V3"/>
<name>A0A0L6Z5V3_9CLOT</name>
<dbReference type="InterPro" id="IPR013693">
    <property type="entry name" value="SpoIID/LytB_N"/>
</dbReference>
<feature type="domain" description="Sporulation stage II protein D amidase enhancer LytB N-terminal" evidence="1">
    <location>
        <begin position="65"/>
        <end position="171"/>
    </location>
</feature>
<dbReference type="GO" id="GO:0030288">
    <property type="term" value="C:outer membrane-bounded periplasmic space"/>
    <property type="evidence" value="ECO:0007669"/>
    <property type="project" value="TreeGrafter"/>
</dbReference>
<dbReference type="PATRIC" id="fig|1121318.3.peg.3246"/>
<gene>
    <name evidence="2" type="primary">lytB</name>
    <name evidence="2" type="ORF">CLHOM_32510</name>
</gene>
<dbReference type="InterPro" id="IPR014225">
    <property type="entry name" value="Spore_II_D_firmicutes"/>
</dbReference>
<dbReference type="Proteomes" id="UP000037043">
    <property type="component" value="Unassembled WGS sequence"/>
</dbReference>
<dbReference type="PANTHER" id="PTHR30032:SF4">
    <property type="entry name" value="AMIDASE ENHANCER"/>
    <property type="match status" value="1"/>
</dbReference>
<dbReference type="RefSeq" id="WP_052222698.1">
    <property type="nucleotide sequence ID" value="NZ_LHUR01000042.1"/>
</dbReference>
<sequence>MKKIFIGVFSLMLFITIISMLLVGLDGIKNNFNIINNKNKGDINENKLKKVYREEDLNIDVYISKEKRIVSMNIEDYVTGVVAAEMPAEFDIEALKAQAVAARTYGLAHTENFSENKNLKAFGADVNDTTEFQVFIYKDERMALWPKKKGEEYWEKILKAVEETKGEVITYNGSLVMAPYYFSTSSGRTEDAIDVFNKGQPYLKSVESSGEEKSPKYITKVKYTYSQLADIINSYNSKADLKGSTLRSNLRIVERSKAGSVMSLMIGKEYISGQKFRTQLNLNSANFTIEFNPNDITITCMGYGHGVGMSQWGANAMAKDGNTYKEILKHYYQGIELQKLVEK</sequence>
<dbReference type="NCBIfam" id="TIGR02870">
    <property type="entry name" value="spore_II_D"/>
    <property type="match status" value="1"/>
</dbReference>